<protein>
    <recommendedName>
        <fullName evidence="14">Malectin-like domain-containing protein</fullName>
    </recommendedName>
</protein>
<dbReference type="Pfam" id="PF12819">
    <property type="entry name" value="Malectin_like"/>
    <property type="match status" value="1"/>
</dbReference>
<keyword evidence="8 12" id="KW-1133">Transmembrane helix</keyword>
<evidence type="ECO:0000256" key="8">
    <source>
        <dbReference type="ARBA" id="ARBA00022989"/>
    </source>
</evidence>
<gene>
    <name evidence="15" type="ORF">Tsubulata_030127</name>
</gene>
<dbReference type="GO" id="GO:0004714">
    <property type="term" value="F:transmembrane receptor protein tyrosine kinase activity"/>
    <property type="evidence" value="ECO:0007669"/>
    <property type="project" value="InterPro"/>
</dbReference>
<dbReference type="GO" id="GO:0016020">
    <property type="term" value="C:membrane"/>
    <property type="evidence" value="ECO:0007669"/>
    <property type="project" value="UniProtKB-SubCell"/>
</dbReference>
<evidence type="ECO:0000256" key="3">
    <source>
        <dbReference type="ARBA" id="ARBA00022679"/>
    </source>
</evidence>
<organism evidence="15 16">
    <name type="scientific">Turnera subulata</name>
    <dbReference type="NCBI Taxonomy" id="218843"/>
    <lineage>
        <taxon>Eukaryota</taxon>
        <taxon>Viridiplantae</taxon>
        <taxon>Streptophyta</taxon>
        <taxon>Embryophyta</taxon>
        <taxon>Tracheophyta</taxon>
        <taxon>Spermatophyta</taxon>
        <taxon>Magnoliopsida</taxon>
        <taxon>eudicotyledons</taxon>
        <taxon>Gunneridae</taxon>
        <taxon>Pentapetalae</taxon>
        <taxon>rosids</taxon>
        <taxon>fabids</taxon>
        <taxon>Malpighiales</taxon>
        <taxon>Passifloraceae</taxon>
        <taxon>Turnera</taxon>
    </lineage>
</organism>
<keyword evidence="6 11" id="KW-0547">Nucleotide-binding</keyword>
<comment type="caution">
    <text evidence="15">The sequence shown here is derived from an EMBL/GenBank/DDBJ whole genome shotgun (WGS) entry which is preliminary data.</text>
</comment>
<feature type="signal peptide" evidence="13">
    <location>
        <begin position="1"/>
        <end position="35"/>
    </location>
</feature>
<evidence type="ECO:0000313" key="15">
    <source>
        <dbReference type="EMBL" id="KAJ4839509.1"/>
    </source>
</evidence>
<keyword evidence="9 12" id="KW-0472">Membrane</keyword>
<accession>A0A9Q0FX35</accession>
<dbReference type="GO" id="GO:0004674">
    <property type="term" value="F:protein serine/threonine kinase activity"/>
    <property type="evidence" value="ECO:0007669"/>
    <property type="project" value="UniProtKB-KW"/>
</dbReference>
<dbReference type="FunFam" id="2.60.120.430:FF:000001">
    <property type="entry name" value="Receptor-like protein kinase FERONIA"/>
    <property type="match status" value="1"/>
</dbReference>
<comment type="subcellular location">
    <subcellularLocation>
        <location evidence="1">Membrane</location>
        <topology evidence="1">Single-pass type I membrane protein</topology>
    </subcellularLocation>
</comment>
<dbReference type="OrthoDB" id="264917at2759"/>
<dbReference type="PROSITE" id="PS00107">
    <property type="entry name" value="PROTEIN_KINASE_ATP"/>
    <property type="match status" value="1"/>
</dbReference>
<name>A0A9Q0FX35_9ROSI</name>
<evidence type="ECO:0000256" key="11">
    <source>
        <dbReference type="PROSITE-ProRule" id="PRU10141"/>
    </source>
</evidence>
<feature type="domain" description="Malectin-like" evidence="14">
    <location>
        <begin position="56"/>
        <end position="419"/>
    </location>
</feature>
<evidence type="ECO:0000256" key="7">
    <source>
        <dbReference type="ARBA" id="ARBA00022840"/>
    </source>
</evidence>
<evidence type="ECO:0000256" key="4">
    <source>
        <dbReference type="ARBA" id="ARBA00022692"/>
    </source>
</evidence>
<evidence type="ECO:0000313" key="16">
    <source>
        <dbReference type="Proteomes" id="UP001141552"/>
    </source>
</evidence>
<sequence length="700" mass="76736">MGGEIHRPKRSRPVSSLFLLLFSTLLFTHKSLTSAQDDQNSFSLETPYSPPDNYLLDCGSSSQDRTLDDGRTFKSDSAARGYLETIEQVQISVDSIPVNASSTFTPYALLLCRSARIFPAVAKYTFHVYHPGLHWLRFYFYAVPHPAYNLTSAVFDVLGDEFVLLHGFSMKGSEAVVFKEYLINANKAQFSITFKPRKDSFGFINALEFVSAPDELISDSASTVPQGGTFTGILGHALQVSYRLNIGGPIITTVNDTLSRTWIPDTAYNIFPEGAEPASVRPSTIKYPAKGATPYIAPAFVYATAEEMADSRTRQSNFNLTWKMDVDPGFSYLIRLHFCDIVSKSLNELYFNVYINDLMGVSSLDLSSITKSLSTAYYADLVINSKSVTNGSIMVQIGPPSGYQPGTPNGILNGLEVIKMSDTMRSLDDSYSAESFGYWQKMKIVAGVGIGFGVIAFLVLAVIFARSHKSPPPRDYEKRKSVSSWLLPNSSSKQFLQSSKTSSRRSSSYLSSRRSKSSHSTNFSNMGLGRFFSLSELQHATDNFDEKAVIGVGGFGKVYLGVLEDGTKAAIKRGNHGSDQGINEKKMIEKIVDPRIAGSICPGSLKKFVEAAEKCLAEHGADRPGMGDVLWNLEYALQLQDAFSQSSLTEDRSVIHIPFGEAEGKSIITTPSQASSSVGDDSELSVASPVYSRLQQIQGR</sequence>
<dbReference type="PANTHER" id="PTHR34590">
    <property type="entry name" value="OS03G0124300 PROTEIN-RELATED"/>
    <property type="match status" value="1"/>
</dbReference>
<proteinExistence type="predicted"/>
<dbReference type="PANTHER" id="PTHR34590:SF10">
    <property type="entry name" value="RECEPTOR-LIKE PROTEIN KINASE HERK 1"/>
    <property type="match status" value="1"/>
</dbReference>
<evidence type="ECO:0000256" key="1">
    <source>
        <dbReference type="ARBA" id="ARBA00004479"/>
    </source>
</evidence>
<dbReference type="SUPFAM" id="SSF56112">
    <property type="entry name" value="Protein kinase-like (PK-like)"/>
    <property type="match status" value="1"/>
</dbReference>
<evidence type="ECO:0000256" key="10">
    <source>
        <dbReference type="ARBA" id="ARBA00023180"/>
    </source>
</evidence>
<keyword evidence="10" id="KW-0325">Glycoprotein</keyword>
<keyword evidence="4 12" id="KW-0812">Transmembrane</keyword>
<evidence type="ECO:0000256" key="13">
    <source>
        <dbReference type="SAM" id="SignalP"/>
    </source>
</evidence>
<reference evidence="15" key="2">
    <citation type="journal article" date="2023" name="Plants (Basel)">
        <title>Annotation of the Turnera subulata (Passifloraceae) Draft Genome Reveals the S-Locus Evolved after the Divergence of Turneroideae from Passifloroideae in a Stepwise Manner.</title>
        <authorList>
            <person name="Henning P.M."/>
            <person name="Roalson E.H."/>
            <person name="Mir W."/>
            <person name="McCubbin A.G."/>
            <person name="Shore J.S."/>
        </authorList>
    </citation>
    <scope>NUCLEOTIDE SEQUENCE</scope>
    <source>
        <strain evidence="15">F60SS</strain>
    </source>
</reference>
<dbReference type="EMBL" id="JAKUCV010003299">
    <property type="protein sequence ID" value="KAJ4839509.1"/>
    <property type="molecule type" value="Genomic_DNA"/>
</dbReference>
<keyword evidence="2" id="KW-0723">Serine/threonine-protein kinase</keyword>
<dbReference type="FunFam" id="2.60.120.430:FF:000005">
    <property type="entry name" value="Putative receptor-like protein kinase"/>
    <property type="match status" value="1"/>
</dbReference>
<evidence type="ECO:0000259" key="14">
    <source>
        <dbReference type="Pfam" id="PF12819"/>
    </source>
</evidence>
<evidence type="ECO:0000256" key="12">
    <source>
        <dbReference type="SAM" id="Phobius"/>
    </source>
</evidence>
<keyword evidence="16" id="KW-1185">Reference proteome</keyword>
<dbReference type="Proteomes" id="UP001141552">
    <property type="component" value="Unassembled WGS sequence"/>
</dbReference>
<evidence type="ECO:0000256" key="5">
    <source>
        <dbReference type="ARBA" id="ARBA00022729"/>
    </source>
</evidence>
<keyword evidence="5 13" id="KW-0732">Signal</keyword>
<dbReference type="Gene3D" id="3.30.200.20">
    <property type="entry name" value="Phosphorylase Kinase, domain 1"/>
    <property type="match status" value="1"/>
</dbReference>
<evidence type="ECO:0000256" key="6">
    <source>
        <dbReference type="ARBA" id="ARBA00022741"/>
    </source>
</evidence>
<dbReference type="InterPro" id="IPR045272">
    <property type="entry name" value="ANXUR1/2-like"/>
</dbReference>
<feature type="transmembrane region" description="Helical" evidence="12">
    <location>
        <begin position="444"/>
        <end position="465"/>
    </location>
</feature>
<dbReference type="InterPro" id="IPR017441">
    <property type="entry name" value="Protein_kinase_ATP_BS"/>
</dbReference>
<evidence type="ECO:0000256" key="9">
    <source>
        <dbReference type="ARBA" id="ARBA00023136"/>
    </source>
</evidence>
<dbReference type="InterPro" id="IPR011009">
    <property type="entry name" value="Kinase-like_dom_sf"/>
</dbReference>
<feature type="chain" id="PRO_5040328057" description="Malectin-like domain-containing protein" evidence="13">
    <location>
        <begin position="36"/>
        <end position="700"/>
    </location>
</feature>
<keyword evidence="7 11" id="KW-0067">ATP-binding</keyword>
<dbReference type="InterPro" id="IPR024788">
    <property type="entry name" value="Malectin-like_Carb-bd_dom"/>
</dbReference>
<evidence type="ECO:0000256" key="2">
    <source>
        <dbReference type="ARBA" id="ARBA00022527"/>
    </source>
</evidence>
<feature type="binding site" evidence="11">
    <location>
        <position position="572"/>
    </location>
    <ligand>
        <name>ATP</name>
        <dbReference type="ChEBI" id="CHEBI:30616"/>
    </ligand>
</feature>
<dbReference type="Gene3D" id="2.60.120.430">
    <property type="entry name" value="Galactose-binding lectin"/>
    <property type="match status" value="2"/>
</dbReference>
<dbReference type="AlphaFoldDB" id="A0A9Q0FX35"/>
<reference evidence="15" key="1">
    <citation type="submission" date="2022-02" db="EMBL/GenBank/DDBJ databases">
        <authorList>
            <person name="Henning P.M."/>
            <person name="McCubbin A.G."/>
            <person name="Shore J.S."/>
        </authorList>
    </citation>
    <scope>NUCLEOTIDE SEQUENCE</scope>
    <source>
        <strain evidence="15">F60SS</strain>
        <tissue evidence="15">Leaves</tissue>
    </source>
</reference>
<keyword evidence="2" id="KW-0418">Kinase</keyword>
<keyword evidence="3" id="KW-0808">Transferase</keyword>
<dbReference type="GO" id="GO:0005524">
    <property type="term" value="F:ATP binding"/>
    <property type="evidence" value="ECO:0007669"/>
    <property type="project" value="UniProtKB-UniRule"/>
</dbReference>